<dbReference type="PANTHER" id="PTHR33577:SF16">
    <property type="entry name" value="HEME HALOPEROXIDASE FAMILY PROFILE DOMAIN-CONTAINING PROTEIN"/>
    <property type="match status" value="1"/>
</dbReference>
<keyword evidence="10" id="KW-1185">Reference proteome</keyword>
<reference evidence="9 10" key="1">
    <citation type="submission" date="2014-06" db="EMBL/GenBank/DDBJ databases">
        <title>Evolutionary Origins and Diversification of the Mycorrhizal Mutualists.</title>
        <authorList>
            <consortium name="DOE Joint Genome Institute"/>
            <consortium name="Mycorrhizal Genomics Consortium"/>
            <person name="Kohler A."/>
            <person name="Kuo A."/>
            <person name="Nagy L.G."/>
            <person name="Floudas D."/>
            <person name="Copeland A."/>
            <person name="Barry K.W."/>
            <person name="Cichocki N."/>
            <person name="Veneault-Fourrey C."/>
            <person name="LaButti K."/>
            <person name="Lindquist E.A."/>
            <person name="Lipzen A."/>
            <person name="Lundell T."/>
            <person name="Morin E."/>
            <person name="Murat C."/>
            <person name="Riley R."/>
            <person name="Ohm R."/>
            <person name="Sun H."/>
            <person name="Tunlid A."/>
            <person name="Henrissat B."/>
            <person name="Grigoriev I.V."/>
            <person name="Hibbett D.S."/>
            <person name="Martin F."/>
        </authorList>
    </citation>
    <scope>NUCLEOTIDE SEQUENCE [LARGE SCALE GENOMIC DNA]</scope>
    <source>
        <strain evidence="9 10">SS14</strain>
    </source>
</reference>
<protein>
    <recommendedName>
        <fullName evidence="8">Heme haloperoxidase family profile domain-containing protein</fullName>
    </recommendedName>
</protein>
<evidence type="ECO:0000256" key="7">
    <source>
        <dbReference type="ARBA" id="ARBA00025795"/>
    </source>
</evidence>
<accession>A0A0C9TXI4</accession>
<dbReference type="Pfam" id="PF01328">
    <property type="entry name" value="Peroxidase_2"/>
    <property type="match status" value="1"/>
</dbReference>
<name>A0A0C9TXI4_SPHS4</name>
<organism evidence="9 10">
    <name type="scientific">Sphaerobolus stellatus (strain SS14)</name>
    <dbReference type="NCBI Taxonomy" id="990650"/>
    <lineage>
        <taxon>Eukaryota</taxon>
        <taxon>Fungi</taxon>
        <taxon>Dikarya</taxon>
        <taxon>Basidiomycota</taxon>
        <taxon>Agaricomycotina</taxon>
        <taxon>Agaricomycetes</taxon>
        <taxon>Phallomycetidae</taxon>
        <taxon>Geastrales</taxon>
        <taxon>Sphaerobolaceae</taxon>
        <taxon>Sphaerobolus</taxon>
    </lineage>
</organism>
<gene>
    <name evidence="9" type="ORF">M422DRAFT_272390</name>
</gene>
<evidence type="ECO:0000256" key="3">
    <source>
        <dbReference type="ARBA" id="ARBA00022617"/>
    </source>
</evidence>
<evidence type="ECO:0000256" key="1">
    <source>
        <dbReference type="ARBA" id="ARBA00001970"/>
    </source>
</evidence>
<evidence type="ECO:0000313" key="9">
    <source>
        <dbReference type="EMBL" id="KIJ26514.1"/>
    </source>
</evidence>
<comment type="cofactor">
    <cofactor evidence="1">
        <name>heme b</name>
        <dbReference type="ChEBI" id="CHEBI:60344"/>
    </cofactor>
</comment>
<keyword evidence="5" id="KW-0560">Oxidoreductase</keyword>
<dbReference type="PROSITE" id="PS51405">
    <property type="entry name" value="HEME_HALOPEROXIDASE"/>
    <property type="match status" value="1"/>
</dbReference>
<dbReference type="GO" id="GO:0004601">
    <property type="term" value="F:peroxidase activity"/>
    <property type="evidence" value="ECO:0007669"/>
    <property type="project" value="UniProtKB-KW"/>
</dbReference>
<proteinExistence type="inferred from homology"/>
<dbReference type="Gene3D" id="1.10.489.10">
    <property type="entry name" value="Chloroperoxidase-like"/>
    <property type="match status" value="2"/>
</dbReference>
<dbReference type="SUPFAM" id="SSF47571">
    <property type="entry name" value="Cloroperoxidase"/>
    <property type="match status" value="1"/>
</dbReference>
<dbReference type="OrthoDB" id="407298at2759"/>
<sequence>MPLRKGDIRGPCPGLNTLASHGYLPRNGIATPAQIVEAAQEGLSMDTNSATLVTYASMLIDGNLVTNLMSIGRKSPLTGLDPSQPATIGRLNTHAGFKGDASLTRAEYRFHRIQESITTNPQFSPVAPRILNAYGDPAVATILFVDGRKADGRLNLTNALGFFRDMRMPDDFHRNDGSKTGEMLNNATSAIFAAHPVQPGGNNGTVNSYTVDPTSATLDDKCKLYTNFVNITVRNLYPNPTGILRENLNANLEFFFRSVEVEGCMQLFPYGH</sequence>
<evidence type="ECO:0000256" key="6">
    <source>
        <dbReference type="ARBA" id="ARBA00023004"/>
    </source>
</evidence>
<feature type="domain" description="Heme haloperoxidase family profile" evidence="8">
    <location>
        <begin position="1"/>
        <end position="189"/>
    </location>
</feature>
<dbReference type="InterPro" id="IPR036851">
    <property type="entry name" value="Chloroperoxidase-like_sf"/>
</dbReference>
<evidence type="ECO:0000313" key="10">
    <source>
        <dbReference type="Proteomes" id="UP000054279"/>
    </source>
</evidence>
<keyword evidence="2" id="KW-0575">Peroxidase</keyword>
<dbReference type="InterPro" id="IPR000028">
    <property type="entry name" value="Chloroperoxidase"/>
</dbReference>
<dbReference type="AlphaFoldDB" id="A0A0C9TXI4"/>
<keyword evidence="3" id="KW-0349">Heme</keyword>
<keyword evidence="4" id="KW-0479">Metal-binding</keyword>
<keyword evidence="6" id="KW-0408">Iron</keyword>
<evidence type="ECO:0000256" key="4">
    <source>
        <dbReference type="ARBA" id="ARBA00022723"/>
    </source>
</evidence>
<evidence type="ECO:0000259" key="8">
    <source>
        <dbReference type="PROSITE" id="PS51405"/>
    </source>
</evidence>
<dbReference type="PANTHER" id="PTHR33577">
    <property type="entry name" value="STERIGMATOCYSTIN BIOSYNTHESIS PEROXIDASE STCC-RELATED"/>
    <property type="match status" value="1"/>
</dbReference>
<evidence type="ECO:0000256" key="2">
    <source>
        <dbReference type="ARBA" id="ARBA00022559"/>
    </source>
</evidence>
<dbReference type="GO" id="GO:0046872">
    <property type="term" value="F:metal ion binding"/>
    <property type="evidence" value="ECO:0007669"/>
    <property type="project" value="UniProtKB-KW"/>
</dbReference>
<comment type="similarity">
    <text evidence="7">Belongs to the chloroperoxidase family.</text>
</comment>
<dbReference type="HOGENOM" id="CLU_029871_0_1_1"/>
<dbReference type="EMBL" id="KN837366">
    <property type="protein sequence ID" value="KIJ26514.1"/>
    <property type="molecule type" value="Genomic_DNA"/>
</dbReference>
<dbReference type="Proteomes" id="UP000054279">
    <property type="component" value="Unassembled WGS sequence"/>
</dbReference>
<evidence type="ECO:0000256" key="5">
    <source>
        <dbReference type="ARBA" id="ARBA00023002"/>
    </source>
</evidence>